<dbReference type="InterPro" id="IPR007454">
    <property type="entry name" value="UPF0250_YbeD-like"/>
</dbReference>
<organism evidence="1 2">
    <name type="scientific">Lentisphaera profundi</name>
    <dbReference type="NCBI Taxonomy" id="1658616"/>
    <lineage>
        <taxon>Bacteria</taxon>
        <taxon>Pseudomonadati</taxon>
        <taxon>Lentisphaerota</taxon>
        <taxon>Lentisphaeria</taxon>
        <taxon>Lentisphaerales</taxon>
        <taxon>Lentisphaeraceae</taxon>
        <taxon>Lentisphaera</taxon>
    </lineage>
</organism>
<proteinExistence type="predicted"/>
<dbReference type="Proteomes" id="UP001214250">
    <property type="component" value="Chromosome 2"/>
</dbReference>
<dbReference type="InterPro" id="IPR027471">
    <property type="entry name" value="YbeD-like_sf"/>
</dbReference>
<reference evidence="1 2" key="1">
    <citation type="submission" date="2023-02" db="EMBL/GenBank/DDBJ databases">
        <title>Genome sequence of Lentisphaera profundi SAORIC-696.</title>
        <authorList>
            <person name="Kim e."/>
            <person name="Cho J.-C."/>
            <person name="Choi A."/>
            <person name="Kang I."/>
        </authorList>
    </citation>
    <scope>NUCLEOTIDE SEQUENCE [LARGE SCALE GENOMIC DNA]</scope>
    <source>
        <strain evidence="1 2">SAORIC-696</strain>
    </source>
</reference>
<dbReference type="Pfam" id="PF04359">
    <property type="entry name" value="DUF493"/>
    <property type="match status" value="1"/>
</dbReference>
<dbReference type="SUPFAM" id="SSF117991">
    <property type="entry name" value="YbeD/HP0495-like"/>
    <property type="match status" value="1"/>
</dbReference>
<accession>A0ABY7W163</accession>
<dbReference type="RefSeq" id="WP_274153640.1">
    <property type="nucleotide sequence ID" value="NZ_CP117812.1"/>
</dbReference>
<keyword evidence="2" id="KW-1185">Reference proteome</keyword>
<protein>
    <submittedName>
        <fullName evidence="1">DUF493 family protein</fullName>
    </submittedName>
</protein>
<evidence type="ECO:0000313" key="2">
    <source>
        <dbReference type="Proteomes" id="UP001214250"/>
    </source>
</evidence>
<name>A0ABY7W163_9BACT</name>
<sequence length="88" mass="9636">MQEDPGKQLEFPLDCQFRIICRVDANNIKNDLDAVTEKHALGKNADKGSLSKNGTFQTWILSCTIQTLESLRAVGADISAVDGVKMVL</sequence>
<evidence type="ECO:0000313" key="1">
    <source>
        <dbReference type="EMBL" id="WDE98771.1"/>
    </source>
</evidence>
<gene>
    <name evidence="1" type="ORF">PQO03_13085</name>
</gene>
<dbReference type="Gene3D" id="3.30.70.260">
    <property type="match status" value="1"/>
</dbReference>
<dbReference type="EMBL" id="CP117812">
    <property type="protein sequence ID" value="WDE98771.1"/>
    <property type="molecule type" value="Genomic_DNA"/>
</dbReference>